<dbReference type="InterPro" id="IPR018946">
    <property type="entry name" value="PhoD-like_MPP"/>
</dbReference>
<dbReference type="EMBL" id="JBDKWZ010000007">
    <property type="protein sequence ID" value="MEN7549105.1"/>
    <property type="molecule type" value="Genomic_DNA"/>
</dbReference>
<dbReference type="Pfam" id="PF09423">
    <property type="entry name" value="PhoD"/>
    <property type="match status" value="1"/>
</dbReference>
<keyword evidence="3" id="KW-1185">Reference proteome</keyword>
<organism evidence="2 3">
    <name type="scientific">Rapidithrix thailandica</name>
    <dbReference type="NCBI Taxonomy" id="413964"/>
    <lineage>
        <taxon>Bacteria</taxon>
        <taxon>Pseudomonadati</taxon>
        <taxon>Bacteroidota</taxon>
        <taxon>Cytophagia</taxon>
        <taxon>Cytophagales</taxon>
        <taxon>Flammeovirgaceae</taxon>
        <taxon>Rapidithrix</taxon>
    </lineage>
</organism>
<feature type="domain" description="PhoD-like phosphatase metallophosphatase" evidence="1">
    <location>
        <begin position="45"/>
        <end position="315"/>
    </location>
</feature>
<dbReference type="InterPro" id="IPR029052">
    <property type="entry name" value="Metallo-depent_PP-like"/>
</dbReference>
<evidence type="ECO:0000259" key="1">
    <source>
        <dbReference type="Pfam" id="PF09423"/>
    </source>
</evidence>
<evidence type="ECO:0000313" key="3">
    <source>
        <dbReference type="Proteomes" id="UP001403385"/>
    </source>
</evidence>
<dbReference type="RefSeq" id="WP_346821875.1">
    <property type="nucleotide sequence ID" value="NZ_JBDKWZ010000007.1"/>
</dbReference>
<proteinExistence type="predicted"/>
<dbReference type="CDD" id="cd07389">
    <property type="entry name" value="MPP_PhoD"/>
    <property type="match status" value="1"/>
</dbReference>
<comment type="caution">
    <text evidence="2">The sequence shown here is derived from an EMBL/GenBank/DDBJ whole genome shotgun (WGS) entry which is preliminary data.</text>
</comment>
<dbReference type="PANTHER" id="PTHR33987">
    <property type="entry name" value="CALCINEURIN-LIKE METALLO-PHOSPHOESTERASE SUPERFAMILY PROTEIN"/>
    <property type="match status" value="1"/>
</dbReference>
<dbReference type="Proteomes" id="UP001403385">
    <property type="component" value="Unassembled WGS sequence"/>
</dbReference>
<dbReference type="InterPro" id="IPR038607">
    <property type="entry name" value="PhoD-like_sf"/>
</dbReference>
<dbReference type="SUPFAM" id="SSF56300">
    <property type="entry name" value="Metallo-dependent phosphatases"/>
    <property type="match status" value="1"/>
</dbReference>
<keyword evidence="2" id="KW-0378">Hydrolase</keyword>
<accession>A0AAW9S9G4</accession>
<protein>
    <submittedName>
        <fullName evidence="2">Alkaline phosphatase D family protein</fullName>
        <ecNumber evidence="2">3.1.3.1</ecNumber>
    </submittedName>
</protein>
<dbReference type="EC" id="3.1.3.1" evidence="2"/>
<evidence type="ECO:0000313" key="2">
    <source>
        <dbReference type="EMBL" id="MEN7549105.1"/>
    </source>
</evidence>
<name>A0AAW9S9G4_9BACT</name>
<gene>
    <name evidence="2" type="ORF">AAG747_14375</name>
</gene>
<reference evidence="2 3" key="1">
    <citation type="submission" date="2024-04" db="EMBL/GenBank/DDBJ databases">
        <title>Novel genus in family Flammeovirgaceae.</title>
        <authorList>
            <person name="Nguyen T.H."/>
            <person name="Vuong T.Q."/>
            <person name="Le H."/>
            <person name="Kim S.-G."/>
        </authorList>
    </citation>
    <scope>NUCLEOTIDE SEQUENCE [LARGE SCALE GENOMIC DNA]</scope>
    <source>
        <strain evidence="2 3">JCM 23209</strain>
    </source>
</reference>
<dbReference type="AlphaFoldDB" id="A0AAW9S9G4"/>
<sequence>MQRILSLFIPFLLGILLMNCSPSKGQKENEVIQAEAPETMRIAFGSCSDEDERQPLWSVINQHHPDVWIWLGDNIYGDTEDMTVLKQKYTLQKSHTEYQYLINHAQVLGIWDDHDYGVNDGGKEYPMKKESKQAMLEFLDVPQENPVWQREGAYQSKVLGEGGQKVKVILLDSRYFRDALAPSSDPEQRYVINEEGDILGEAQWQWLEQELTGSDAAIHLIGNGIQIIPEEQGFEKWANFPKARKRLFDLLAKVKAQNVILLSGDRHMAEISKMEVPGLAQPVYEITSSGLTHTWSEKRDEPNRYRVGEMVVEKNFALLKIEWSDAGLSVQTEIRGENDSLYLSQKII</sequence>
<dbReference type="GO" id="GO:0004035">
    <property type="term" value="F:alkaline phosphatase activity"/>
    <property type="evidence" value="ECO:0007669"/>
    <property type="project" value="UniProtKB-EC"/>
</dbReference>
<dbReference type="Gene3D" id="3.60.21.70">
    <property type="entry name" value="PhoD-like phosphatase"/>
    <property type="match status" value="1"/>
</dbReference>
<dbReference type="PANTHER" id="PTHR33987:SF1">
    <property type="entry name" value="CALCINEURIN-LIKE METALLO-PHOSPHOESTERASE SUPERFAMILY PROTEIN"/>
    <property type="match status" value="1"/>
</dbReference>